<dbReference type="PIRSF" id="PIRSF005962">
    <property type="entry name" value="Pept_M20D_amidohydro"/>
    <property type="match status" value="1"/>
</dbReference>
<gene>
    <name evidence="3" type="ORF">LIN78_00630</name>
</gene>
<dbReference type="PANTHER" id="PTHR11014">
    <property type="entry name" value="PEPTIDASE M20 FAMILY MEMBER"/>
    <property type="match status" value="1"/>
</dbReference>
<dbReference type="InterPro" id="IPR036264">
    <property type="entry name" value="Bact_exopeptidase_dim_dom"/>
</dbReference>
<dbReference type="Proteomes" id="UP001165395">
    <property type="component" value="Unassembled WGS sequence"/>
</dbReference>
<dbReference type="EMBL" id="JAJBZT010000001">
    <property type="protein sequence ID" value="MCB6182061.1"/>
    <property type="molecule type" value="Genomic_DNA"/>
</dbReference>
<evidence type="ECO:0000256" key="1">
    <source>
        <dbReference type="ARBA" id="ARBA00022801"/>
    </source>
</evidence>
<dbReference type="InterPro" id="IPR017439">
    <property type="entry name" value="Amidohydrolase"/>
</dbReference>
<evidence type="ECO:0000313" key="4">
    <source>
        <dbReference type="Proteomes" id="UP001165395"/>
    </source>
</evidence>
<evidence type="ECO:0000313" key="3">
    <source>
        <dbReference type="EMBL" id="MCB6182061.1"/>
    </source>
</evidence>
<sequence>MSHPHPCLPGIANIKDEMVAIRRQIHAHPELGFQEEATSELVATKLQEWGYEVHRGLGKTGVVGKLVKGTGTKRLGIRADMDALPIVEKTGLEYASKHHGKMHACGHDGHTAILLAAAKHIATESTFDGTLHLIFQPAEEGIGGGGARQMIEDGLFDLFPCDAVFGLHNMPGYSSKQIGFLPGPFMASADTIRVTLRGKGGHGAIPHKAIDPIVAGASIITALQTIVSRNIDPFEPAVVTVGSLHAGEASNVIPETAHLLMTMRAMTPATRKTLQTRIQDLIRLQAESFGLSADIQFEDPYPPVVNHAAETAFAKQVLVDWLGEDHLIPDLKPLMGAEDFAYMLEQVPGCFLFVGNDGEMGGGCMIHNPGYDFNDEALPLAASYWVKLTEAFLK</sequence>
<dbReference type="InterPro" id="IPR002933">
    <property type="entry name" value="Peptidase_M20"/>
</dbReference>
<dbReference type="SUPFAM" id="SSF55031">
    <property type="entry name" value="Bacterial exopeptidase dimerisation domain"/>
    <property type="match status" value="1"/>
</dbReference>
<dbReference type="RefSeq" id="WP_227177464.1">
    <property type="nucleotide sequence ID" value="NZ_JAJBZT010000001.1"/>
</dbReference>
<proteinExistence type="predicted"/>
<name>A0ABS8D1J8_9NEIS</name>
<dbReference type="Pfam" id="PF01546">
    <property type="entry name" value="Peptidase_M20"/>
    <property type="match status" value="1"/>
</dbReference>
<accession>A0ABS8D1J8</accession>
<dbReference type="CDD" id="cd05666">
    <property type="entry name" value="M20_Acy1-like"/>
    <property type="match status" value="1"/>
</dbReference>
<dbReference type="SUPFAM" id="SSF53187">
    <property type="entry name" value="Zn-dependent exopeptidases"/>
    <property type="match status" value="1"/>
</dbReference>
<keyword evidence="1" id="KW-0378">Hydrolase</keyword>
<dbReference type="NCBIfam" id="TIGR01891">
    <property type="entry name" value="amidohydrolases"/>
    <property type="match status" value="1"/>
</dbReference>
<evidence type="ECO:0000259" key="2">
    <source>
        <dbReference type="Pfam" id="PF07687"/>
    </source>
</evidence>
<dbReference type="Gene3D" id="3.30.70.360">
    <property type="match status" value="1"/>
</dbReference>
<feature type="domain" description="Peptidase M20 dimerisation" evidence="2">
    <location>
        <begin position="191"/>
        <end position="284"/>
    </location>
</feature>
<reference evidence="3" key="1">
    <citation type="submission" date="2021-10" db="EMBL/GenBank/DDBJ databases">
        <title>The complete genome sequence of Leeia sp. TBRC 13508.</title>
        <authorList>
            <person name="Charoenyingcharoen P."/>
            <person name="Yukphan P."/>
        </authorList>
    </citation>
    <scope>NUCLEOTIDE SEQUENCE</scope>
    <source>
        <strain evidence="3">TBRC 13508</strain>
    </source>
</reference>
<dbReference type="PANTHER" id="PTHR11014:SF63">
    <property type="entry name" value="METALLOPEPTIDASE, PUTATIVE (AFU_ORTHOLOGUE AFUA_6G09600)-RELATED"/>
    <property type="match status" value="1"/>
</dbReference>
<keyword evidence="4" id="KW-1185">Reference proteome</keyword>
<organism evidence="3 4">
    <name type="scientific">Leeia speluncae</name>
    <dbReference type="NCBI Taxonomy" id="2884804"/>
    <lineage>
        <taxon>Bacteria</taxon>
        <taxon>Pseudomonadati</taxon>
        <taxon>Pseudomonadota</taxon>
        <taxon>Betaproteobacteria</taxon>
        <taxon>Neisseriales</taxon>
        <taxon>Leeiaceae</taxon>
        <taxon>Leeia</taxon>
    </lineage>
</organism>
<dbReference type="Pfam" id="PF07687">
    <property type="entry name" value="M20_dimer"/>
    <property type="match status" value="1"/>
</dbReference>
<dbReference type="Gene3D" id="3.40.630.10">
    <property type="entry name" value="Zn peptidases"/>
    <property type="match status" value="1"/>
</dbReference>
<comment type="caution">
    <text evidence="3">The sequence shown here is derived from an EMBL/GenBank/DDBJ whole genome shotgun (WGS) entry which is preliminary data.</text>
</comment>
<dbReference type="InterPro" id="IPR011650">
    <property type="entry name" value="Peptidase_M20_dimer"/>
</dbReference>
<protein>
    <submittedName>
        <fullName evidence="3">M20 family metallopeptidase</fullName>
    </submittedName>
</protein>